<evidence type="ECO:0000256" key="1">
    <source>
        <dbReference type="ARBA" id="ARBA00023015"/>
    </source>
</evidence>
<dbReference type="PROSITE" id="PS50932">
    <property type="entry name" value="HTH_LACI_2"/>
    <property type="match status" value="1"/>
</dbReference>
<evidence type="ECO:0000313" key="6">
    <source>
        <dbReference type="EMBL" id="GAA3206192.1"/>
    </source>
</evidence>
<dbReference type="PANTHER" id="PTHR30146">
    <property type="entry name" value="LACI-RELATED TRANSCRIPTIONAL REPRESSOR"/>
    <property type="match status" value="1"/>
</dbReference>
<evidence type="ECO:0000313" key="7">
    <source>
        <dbReference type="Proteomes" id="UP001501237"/>
    </source>
</evidence>
<sequence length="344" mass="36194">MSETPAPRAASIWDVAKVAGVSHQTVSRVVNNRGRVSAETRVKVMAAIEELGYRPNRAAAALAGGRPRSVTVLTSDTSLYGAAATLKGIEEAARNAGYNVGISVLDPDAAQTEHDVLGRLATPEEAVIVIAFDAPGVRALKALPAGHPSAAAIEYPGASDDPPPASHVWLDDRAAAYRATRYLLDLGHHTVHYLAIPSSSGTSQRAKGWQDALEDRAVPAPTDAGWSPRSAYLAARPLVADPDVTAILCGNDDLALGVLRAAHERGRSVPGDLSVAGFDDAPASAFLHPSLTTVRLDFEGLGKGAFGQLQRILEPDAPLTPPWAEPELLVRESTGPRRPAHPRE</sequence>
<evidence type="ECO:0000256" key="3">
    <source>
        <dbReference type="ARBA" id="ARBA00023163"/>
    </source>
</evidence>
<dbReference type="RefSeq" id="WP_344825597.1">
    <property type="nucleotide sequence ID" value="NZ_BAAAUV010000004.1"/>
</dbReference>
<evidence type="ECO:0000256" key="4">
    <source>
        <dbReference type="SAM" id="MobiDB-lite"/>
    </source>
</evidence>
<dbReference type="SUPFAM" id="SSF53822">
    <property type="entry name" value="Periplasmic binding protein-like I"/>
    <property type="match status" value="1"/>
</dbReference>
<keyword evidence="7" id="KW-1185">Reference proteome</keyword>
<evidence type="ECO:0000256" key="2">
    <source>
        <dbReference type="ARBA" id="ARBA00023125"/>
    </source>
</evidence>
<feature type="region of interest" description="Disordered" evidence="4">
    <location>
        <begin position="316"/>
        <end position="344"/>
    </location>
</feature>
<gene>
    <name evidence="6" type="ORF">GCM10010468_21650</name>
</gene>
<dbReference type="PROSITE" id="PS00356">
    <property type="entry name" value="HTH_LACI_1"/>
    <property type="match status" value="1"/>
</dbReference>
<dbReference type="CDD" id="cd01392">
    <property type="entry name" value="HTH_LacI"/>
    <property type="match status" value="1"/>
</dbReference>
<evidence type="ECO:0000259" key="5">
    <source>
        <dbReference type="PROSITE" id="PS50932"/>
    </source>
</evidence>
<dbReference type="CDD" id="cd01574">
    <property type="entry name" value="PBP1_LacI"/>
    <property type="match status" value="1"/>
</dbReference>
<accession>A0ABP6Q6T2</accession>
<dbReference type="PANTHER" id="PTHR30146:SF109">
    <property type="entry name" value="HTH-TYPE TRANSCRIPTIONAL REGULATOR GALS"/>
    <property type="match status" value="1"/>
</dbReference>
<dbReference type="Gene3D" id="3.40.50.2300">
    <property type="match status" value="2"/>
</dbReference>
<dbReference type="GO" id="GO:0003677">
    <property type="term" value="F:DNA binding"/>
    <property type="evidence" value="ECO:0007669"/>
    <property type="project" value="UniProtKB-KW"/>
</dbReference>
<keyword evidence="3" id="KW-0804">Transcription</keyword>
<name>A0ABP6Q6T2_9ACTN</name>
<dbReference type="SUPFAM" id="SSF47413">
    <property type="entry name" value="lambda repressor-like DNA-binding domains"/>
    <property type="match status" value="1"/>
</dbReference>
<dbReference type="Pfam" id="PF00356">
    <property type="entry name" value="LacI"/>
    <property type="match status" value="1"/>
</dbReference>
<dbReference type="EMBL" id="BAAAUV010000004">
    <property type="protein sequence ID" value="GAA3206192.1"/>
    <property type="molecule type" value="Genomic_DNA"/>
</dbReference>
<keyword evidence="2 6" id="KW-0238">DNA-binding</keyword>
<dbReference type="Pfam" id="PF13377">
    <property type="entry name" value="Peripla_BP_3"/>
    <property type="match status" value="1"/>
</dbReference>
<dbReference type="SMART" id="SM00354">
    <property type="entry name" value="HTH_LACI"/>
    <property type="match status" value="1"/>
</dbReference>
<organism evidence="6 7">
    <name type="scientific">Actinocorallia longicatena</name>
    <dbReference type="NCBI Taxonomy" id="111803"/>
    <lineage>
        <taxon>Bacteria</taxon>
        <taxon>Bacillati</taxon>
        <taxon>Actinomycetota</taxon>
        <taxon>Actinomycetes</taxon>
        <taxon>Streptosporangiales</taxon>
        <taxon>Thermomonosporaceae</taxon>
        <taxon>Actinocorallia</taxon>
    </lineage>
</organism>
<dbReference type="InterPro" id="IPR046335">
    <property type="entry name" value="LacI/GalR-like_sensor"/>
</dbReference>
<dbReference type="InterPro" id="IPR028082">
    <property type="entry name" value="Peripla_BP_I"/>
</dbReference>
<proteinExistence type="predicted"/>
<keyword evidence="1" id="KW-0805">Transcription regulation</keyword>
<comment type="caution">
    <text evidence="6">The sequence shown here is derived from an EMBL/GenBank/DDBJ whole genome shotgun (WGS) entry which is preliminary data.</text>
</comment>
<dbReference type="Gene3D" id="1.10.260.40">
    <property type="entry name" value="lambda repressor-like DNA-binding domains"/>
    <property type="match status" value="1"/>
</dbReference>
<protein>
    <submittedName>
        <fullName evidence="6">LacI family DNA-binding transcriptional regulator</fullName>
    </submittedName>
</protein>
<reference evidence="7" key="1">
    <citation type="journal article" date="2019" name="Int. J. Syst. Evol. Microbiol.">
        <title>The Global Catalogue of Microorganisms (GCM) 10K type strain sequencing project: providing services to taxonomists for standard genome sequencing and annotation.</title>
        <authorList>
            <consortium name="The Broad Institute Genomics Platform"/>
            <consortium name="The Broad Institute Genome Sequencing Center for Infectious Disease"/>
            <person name="Wu L."/>
            <person name="Ma J."/>
        </authorList>
    </citation>
    <scope>NUCLEOTIDE SEQUENCE [LARGE SCALE GENOMIC DNA]</scope>
    <source>
        <strain evidence="7">JCM 9377</strain>
    </source>
</reference>
<dbReference type="InterPro" id="IPR010982">
    <property type="entry name" value="Lambda_DNA-bd_dom_sf"/>
</dbReference>
<dbReference type="Proteomes" id="UP001501237">
    <property type="component" value="Unassembled WGS sequence"/>
</dbReference>
<dbReference type="InterPro" id="IPR000843">
    <property type="entry name" value="HTH_LacI"/>
</dbReference>
<feature type="domain" description="HTH lacI-type" evidence="5">
    <location>
        <begin position="10"/>
        <end position="64"/>
    </location>
</feature>